<reference evidence="2 3" key="1">
    <citation type="submission" date="2020-08" db="EMBL/GenBank/DDBJ databases">
        <title>Genomic Encyclopedia of Type Strains, Phase IV (KMG-V): Genome sequencing to study the core and pangenomes of soil and plant-associated prokaryotes.</title>
        <authorList>
            <person name="Whitman W."/>
        </authorList>
    </citation>
    <scope>NUCLEOTIDE SEQUENCE [LARGE SCALE GENOMIC DNA]</scope>
    <source>
        <strain evidence="2 3">SEMIA 4089</strain>
    </source>
</reference>
<evidence type="ECO:0000313" key="3">
    <source>
        <dbReference type="Proteomes" id="UP000540909"/>
    </source>
</evidence>
<evidence type="ECO:0000313" key="2">
    <source>
        <dbReference type="EMBL" id="MBB4238989.1"/>
    </source>
</evidence>
<dbReference type="PANTHER" id="PTHR42686:SF1">
    <property type="entry name" value="GH17980P-RELATED"/>
    <property type="match status" value="1"/>
</dbReference>
<dbReference type="InterPro" id="IPR036812">
    <property type="entry name" value="NAD(P)_OxRdtase_dom_sf"/>
</dbReference>
<dbReference type="EC" id="1.1.1.122" evidence="2"/>
<dbReference type="InterPro" id="IPR023210">
    <property type="entry name" value="NADP_OxRdtase_dom"/>
</dbReference>
<name>A0A7W6R947_9HYPH</name>
<keyword evidence="2" id="KW-0560">Oxidoreductase</keyword>
<organism evidence="2 3">
    <name type="scientific">Rhizobium esperanzae</name>
    <dbReference type="NCBI Taxonomy" id="1967781"/>
    <lineage>
        <taxon>Bacteria</taxon>
        <taxon>Pseudomonadati</taxon>
        <taxon>Pseudomonadota</taxon>
        <taxon>Alphaproteobacteria</taxon>
        <taxon>Hyphomicrobiales</taxon>
        <taxon>Rhizobiaceae</taxon>
        <taxon>Rhizobium/Agrobacterium group</taxon>
        <taxon>Rhizobium</taxon>
    </lineage>
</organism>
<dbReference type="EMBL" id="JACIFY010000029">
    <property type="protein sequence ID" value="MBB4238989.1"/>
    <property type="molecule type" value="Genomic_DNA"/>
</dbReference>
<dbReference type="AlphaFoldDB" id="A0A7W6R947"/>
<evidence type="ECO:0000259" key="1">
    <source>
        <dbReference type="Pfam" id="PF00248"/>
    </source>
</evidence>
<comment type="caution">
    <text evidence="2">The sequence shown here is derived from an EMBL/GenBank/DDBJ whole genome shotgun (WGS) entry which is preliminary data.</text>
</comment>
<protein>
    <submittedName>
        <fullName evidence="2">D-threo-aldose 1-dehydrogenase</fullName>
        <ecNumber evidence="2">1.1.1.122</ecNumber>
    </submittedName>
</protein>
<dbReference type="GO" id="GO:0005829">
    <property type="term" value="C:cytosol"/>
    <property type="evidence" value="ECO:0007669"/>
    <property type="project" value="TreeGrafter"/>
</dbReference>
<accession>A0A7W6R947</accession>
<sequence>MMKTRRIGKTRLEVTEISFGAAALGGLYRACPREAAIDTLQAAWDSGIRYFDVAPWYGLGLAERRVGDFLRDQADGAYVLSTKVGRLLRPVPTGTVPNYGYIDPLSFDADYDYSYDGIMRSVEFSYARLGLNRIDILYVHDLGGYTHGAAKNAVHLKQFLDSGVKALEELRSSGAISAFGLGVNEVPVCLDVMRHADLDCILLAGRYTLLDRSAVAELLPLCRQKGTSLVVGGVFNSGILATGPVPGSHFDYMPATDDVLAKVGAMEAIAKSHGVPLAAPALQFPLREPIVASVLIGTAKPSSLTRNMEIVEPRLADAIYGEFEPYTLVAPPLGADAVRV</sequence>
<dbReference type="Gene3D" id="3.20.20.100">
    <property type="entry name" value="NADP-dependent oxidoreductase domain"/>
    <property type="match status" value="1"/>
</dbReference>
<dbReference type="Proteomes" id="UP000540909">
    <property type="component" value="Unassembled WGS sequence"/>
</dbReference>
<dbReference type="Pfam" id="PF00248">
    <property type="entry name" value="Aldo_ket_red"/>
    <property type="match status" value="1"/>
</dbReference>
<proteinExistence type="predicted"/>
<dbReference type="PANTHER" id="PTHR42686">
    <property type="entry name" value="GH17980P-RELATED"/>
    <property type="match status" value="1"/>
</dbReference>
<feature type="domain" description="NADP-dependent oxidoreductase" evidence="1">
    <location>
        <begin position="16"/>
        <end position="318"/>
    </location>
</feature>
<dbReference type="InterPro" id="IPR020471">
    <property type="entry name" value="AKR"/>
</dbReference>
<dbReference type="GO" id="GO:0047834">
    <property type="term" value="F:D-threo-aldose 1-dehydrogenase activity"/>
    <property type="evidence" value="ECO:0007669"/>
    <property type="project" value="UniProtKB-EC"/>
</dbReference>
<gene>
    <name evidence="2" type="ORF">GGD57_005605</name>
</gene>
<dbReference type="SUPFAM" id="SSF51430">
    <property type="entry name" value="NAD(P)-linked oxidoreductase"/>
    <property type="match status" value="1"/>
</dbReference>